<comment type="caution">
    <text evidence="3">The sequence shown here is derived from an EMBL/GenBank/DDBJ whole genome shotgun (WGS) entry which is preliminary data.</text>
</comment>
<keyword evidence="4" id="KW-1185">Reference proteome</keyword>
<gene>
    <name evidence="3" type="ORF">ACFSM5_21875</name>
</gene>
<keyword evidence="1" id="KW-0472">Membrane</keyword>
<sequence>MASLGSLLRAGAVLGALIASAPASAAVVDDWGTLGSNSVGSYGQTVVSGGTTTTFSHDYAFELSSNASLKSVVLNFNAFSPRNIIGLQAMLFRNDGDTDTLLASTAVGDGTLYETIKLAYANLTSATDYFIRIVGTVTRGTLGTYAGVYELSPVPLPPAAWLFGTAIIGLAAIGRQRRAARNNGAAGA</sequence>
<dbReference type="RefSeq" id="WP_379879039.1">
    <property type="nucleotide sequence ID" value="NZ_JBHUIP010000016.1"/>
</dbReference>
<dbReference type="EMBL" id="JBHUIP010000016">
    <property type="protein sequence ID" value="MFD2265567.1"/>
    <property type="molecule type" value="Genomic_DNA"/>
</dbReference>
<proteinExistence type="predicted"/>
<keyword evidence="1" id="KW-1133">Transmembrane helix</keyword>
<feature type="chain" id="PRO_5046087358" description="PEP-CTERM sorting domain-containing protein" evidence="2">
    <location>
        <begin position="26"/>
        <end position="188"/>
    </location>
</feature>
<evidence type="ECO:0000256" key="1">
    <source>
        <dbReference type="SAM" id="Phobius"/>
    </source>
</evidence>
<keyword evidence="1" id="KW-0812">Transmembrane</keyword>
<protein>
    <recommendedName>
        <fullName evidence="5">PEP-CTERM sorting domain-containing protein</fullName>
    </recommendedName>
</protein>
<keyword evidence="2" id="KW-0732">Signal</keyword>
<accession>A0ABW5DXC0</accession>
<evidence type="ECO:0008006" key="5">
    <source>
        <dbReference type="Google" id="ProtNLM"/>
    </source>
</evidence>
<reference evidence="4" key="1">
    <citation type="journal article" date="2019" name="Int. J. Syst. Evol. Microbiol.">
        <title>The Global Catalogue of Microorganisms (GCM) 10K type strain sequencing project: providing services to taxonomists for standard genome sequencing and annotation.</title>
        <authorList>
            <consortium name="The Broad Institute Genomics Platform"/>
            <consortium name="The Broad Institute Genome Sequencing Center for Infectious Disease"/>
            <person name="Wu L."/>
            <person name="Ma J."/>
        </authorList>
    </citation>
    <scope>NUCLEOTIDE SEQUENCE [LARGE SCALE GENOMIC DNA]</scope>
    <source>
        <strain evidence="4">CGMCC 1.19062</strain>
    </source>
</reference>
<feature type="transmembrane region" description="Helical" evidence="1">
    <location>
        <begin position="158"/>
        <end position="174"/>
    </location>
</feature>
<evidence type="ECO:0000313" key="4">
    <source>
        <dbReference type="Proteomes" id="UP001597295"/>
    </source>
</evidence>
<dbReference type="Proteomes" id="UP001597295">
    <property type="component" value="Unassembled WGS sequence"/>
</dbReference>
<feature type="signal peptide" evidence="2">
    <location>
        <begin position="1"/>
        <end position="25"/>
    </location>
</feature>
<evidence type="ECO:0000313" key="3">
    <source>
        <dbReference type="EMBL" id="MFD2265567.1"/>
    </source>
</evidence>
<name>A0ABW5DXC0_9PROT</name>
<organism evidence="3 4">
    <name type="scientific">Lacibacterium aquatile</name>
    <dbReference type="NCBI Taxonomy" id="1168082"/>
    <lineage>
        <taxon>Bacteria</taxon>
        <taxon>Pseudomonadati</taxon>
        <taxon>Pseudomonadota</taxon>
        <taxon>Alphaproteobacteria</taxon>
        <taxon>Rhodospirillales</taxon>
        <taxon>Rhodospirillaceae</taxon>
    </lineage>
</organism>
<evidence type="ECO:0000256" key="2">
    <source>
        <dbReference type="SAM" id="SignalP"/>
    </source>
</evidence>